<sequence>MFDDYYIDYDEIVKANAKKREHFLSSQVFNDIGFKYENLIALLNGIGAVPRERFPDPHHNTSRTVDPEMEAARTTDPPTSAEQRISKRRLEGKDTKWFLDILNTSLELPEWEVYGECVENELYADVIIKPDERGVGNGRSSFKENARGRVG</sequence>
<organism evidence="2 3">
    <name type="scientific">Amanita thiersii Skay4041</name>
    <dbReference type="NCBI Taxonomy" id="703135"/>
    <lineage>
        <taxon>Eukaryota</taxon>
        <taxon>Fungi</taxon>
        <taxon>Dikarya</taxon>
        <taxon>Basidiomycota</taxon>
        <taxon>Agaricomycotina</taxon>
        <taxon>Agaricomycetes</taxon>
        <taxon>Agaricomycetidae</taxon>
        <taxon>Agaricales</taxon>
        <taxon>Pluteineae</taxon>
        <taxon>Amanitaceae</taxon>
        <taxon>Amanita</taxon>
    </lineage>
</organism>
<evidence type="ECO:0000313" key="3">
    <source>
        <dbReference type="Proteomes" id="UP000242287"/>
    </source>
</evidence>
<gene>
    <name evidence="2" type="ORF">AMATHDRAFT_49809</name>
</gene>
<dbReference type="Proteomes" id="UP000242287">
    <property type="component" value="Unassembled WGS sequence"/>
</dbReference>
<dbReference type="EMBL" id="KZ302077">
    <property type="protein sequence ID" value="PFH48101.1"/>
    <property type="molecule type" value="Genomic_DNA"/>
</dbReference>
<dbReference type="AlphaFoldDB" id="A0A2A9NII2"/>
<proteinExistence type="predicted"/>
<accession>A0A2A9NII2</accession>
<evidence type="ECO:0000256" key="1">
    <source>
        <dbReference type="SAM" id="MobiDB-lite"/>
    </source>
</evidence>
<protein>
    <submittedName>
        <fullName evidence="2">Uncharacterized protein</fullName>
    </submittedName>
</protein>
<name>A0A2A9NII2_9AGAR</name>
<keyword evidence="3" id="KW-1185">Reference proteome</keyword>
<feature type="region of interest" description="Disordered" evidence="1">
    <location>
        <begin position="53"/>
        <end position="87"/>
    </location>
</feature>
<evidence type="ECO:0000313" key="2">
    <source>
        <dbReference type="EMBL" id="PFH48101.1"/>
    </source>
</evidence>
<reference evidence="2 3" key="1">
    <citation type="submission" date="2014-02" db="EMBL/GenBank/DDBJ databases">
        <title>Transposable element dynamics among asymbiotic and ectomycorrhizal Amanita fungi.</title>
        <authorList>
            <consortium name="DOE Joint Genome Institute"/>
            <person name="Hess J."/>
            <person name="Skrede I."/>
            <person name="Wolfe B."/>
            <person name="LaButti K."/>
            <person name="Ohm R.A."/>
            <person name="Grigoriev I.V."/>
            <person name="Pringle A."/>
        </authorList>
    </citation>
    <scope>NUCLEOTIDE SEQUENCE [LARGE SCALE GENOMIC DNA]</scope>
    <source>
        <strain evidence="2 3">SKay4041</strain>
    </source>
</reference>